<feature type="compositionally biased region" description="Basic and acidic residues" evidence="1">
    <location>
        <begin position="26"/>
        <end position="43"/>
    </location>
</feature>
<dbReference type="EMBL" id="JAVHJS010000012">
    <property type="protein sequence ID" value="KAK2840650.1"/>
    <property type="molecule type" value="Genomic_DNA"/>
</dbReference>
<organism evidence="2 3">
    <name type="scientific">Tachysurus vachellii</name>
    <name type="common">Darkbarbel catfish</name>
    <name type="synonym">Pelteobagrus vachellii</name>
    <dbReference type="NCBI Taxonomy" id="175792"/>
    <lineage>
        <taxon>Eukaryota</taxon>
        <taxon>Metazoa</taxon>
        <taxon>Chordata</taxon>
        <taxon>Craniata</taxon>
        <taxon>Vertebrata</taxon>
        <taxon>Euteleostomi</taxon>
        <taxon>Actinopterygii</taxon>
        <taxon>Neopterygii</taxon>
        <taxon>Teleostei</taxon>
        <taxon>Ostariophysi</taxon>
        <taxon>Siluriformes</taxon>
        <taxon>Bagridae</taxon>
        <taxon>Tachysurus</taxon>
    </lineage>
</organism>
<keyword evidence="3" id="KW-1185">Reference proteome</keyword>
<feature type="compositionally biased region" description="Basic residues" evidence="1">
    <location>
        <begin position="44"/>
        <end position="54"/>
    </location>
</feature>
<name>A0AA88MLU0_TACVA</name>
<proteinExistence type="predicted"/>
<evidence type="ECO:0000313" key="3">
    <source>
        <dbReference type="Proteomes" id="UP001187315"/>
    </source>
</evidence>
<reference evidence="2" key="1">
    <citation type="submission" date="2023-08" db="EMBL/GenBank/DDBJ databases">
        <title>Pelteobagrus vachellii genome.</title>
        <authorList>
            <person name="Liu H."/>
        </authorList>
    </citation>
    <scope>NUCLEOTIDE SEQUENCE</scope>
    <source>
        <strain evidence="2">PRFRI_2022a</strain>
        <tissue evidence="2">Muscle</tissue>
    </source>
</reference>
<evidence type="ECO:0000256" key="1">
    <source>
        <dbReference type="SAM" id="MobiDB-lite"/>
    </source>
</evidence>
<dbReference type="Proteomes" id="UP001187315">
    <property type="component" value="Unassembled WGS sequence"/>
</dbReference>
<accession>A0AA88MLU0</accession>
<protein>
    <submittedName>
        <fullName evidence="2">Uncharacterized protein</fullName>
    </submittedName>
</protein>
<feature type="compositionally biased region" description="Basic and acidic residues" evidence="1">
    <location>
        <begin position="1"/>
        <end position="13"/>
    </location>
</feature>
<sequence>MIDGRGQGKERHETTRKRQSRVSSLVRREKEMALMDRNEDGRRKSSLRTCRMRAPRSVCATEGARRPRRPRLHRALDFQTKPQKRGGAVGESERHGNKRLKSRLQSWQISAHINNACLTQRAFTQEAQTGVQITGNRTGESGVEAFKKKKNQKFLTGKQVALRRFSGV</sequence>
<feature type="region of interest" description="Disordered" evidence="1">
    <location>
        <begin position="1"/>
        <end position="99"/>
    </location>
</feature>
<gene>
    <name evidence="2" type="ORF">Q7C36_012229</name>
</gene>
<dbReference type="AlphaFoldDB" id="A0AA88MLU0"/>
<comment type="caution">
    <text evidence="2">The sequence shown here is derived from an EMBL/GenBank/DDBJ whole genome shotgun (WGS) entry which is preliminary data.</text>
</comment>
<evidence type="ECO:0000313" key="2">
    <source>
        <dbReference type="EMBL" id="KAK2840650.1"/>
    </source>
</evidence>